<dbReference type="GO" id="GO:0055085">
    <property type="term" value="P:transmembrane transport"/>
    <property type="evidence" value="ECO:0007669"/>
    <property type="project" value="InterPro"/>
</dbReference>
<keyword evidence="3 8" id="KW-0813">Transport</keyword>
<dbReference type="AlphaFoldDB" id="A0A838XNF4"/>
<protein>
    <submittedName>
        <fullName evidence="10">ABC transporter permease</fullName>
    </submittedName>
</protein>
<evidence type="ECO:0000256" key="1">
    <source>
        <dbReference type="ARBA" id="ARBA00004651"/>
    </source>
</evidence>
<keyword evidence="6 8" id="KW-1133">Transmembrane helix</keyword>
<evidence type="ECO:0000256" key="3">
    <source>
        <dbReference type="ARBA" id="ARBA00022448"/>
    </source>
</evidence>
<keyword evidence="4" id="KW-1003">Cell membrane</keyword>
<feature type="transmembrane region" description="Helical" evidence="8">
    <location>
        <begin position="26"/>
        <end position="50"/>
    </location>
</feature>
<dbReference type="CDD" id="cd06261">
    <property type="entry name" value="TM_PBP2"/>
    <property type="match status" value="1"/>
</dbReference>
<dbReference type="EMBL" id="JACEON010000004">
    <property type="protein sequence ID" value="MBA4611327.1"/>
    <property type="molecule type" value="Genomic_DNA"/>
</dbReference>
<dbReference type="Proteomes" id="UP000559404">
    <property type="component" value="Unassembled WGS sequence"/>
</dbReference>
<sequence length="295" mass="32345">MTACQRGHTLNRQELAADERREKRQILGLSLPAAAIILVLLVIPVGWLFALSFVSNGEIGLANYTRMVEYSAYLSIFSTTILVSLFVTVLCIVLGYPVAYLLGQLPPRLATIGLAFVIVPFWTSILVRTYAWLVILQRQGIVNDALIGIGLIDEPLRLAHNLTGTIIGMTHVMLPFLVLPLYATVRNIDGDLMRAANNMGASPARAFRDVFLPLSMPGLIAGSLLVFILCLGFYVTPQILGGGRVIMVSMKIQQNVQTYFDWGAGSALGVVLLLIVFAIFYLVHRLAGLDRIFAR</sequence>
<dbReference type="PROSITE" id="PS50928">
    <property type="entry name" value="ABC_TM1"/>
    <property type="match status" value="1"/>
</dbReference>
<comment type="caution">
    <text evidence="10">The sequence shown here is derived from an EMBL/GenBank/DDBJ whole genome shotgun (WGS) entry which is preliminary data.</text>
</comment>
<feature type="transmembrane region" description="Helical" evidence="8">
    <location>
        <begin position="166"/>
        <end position="185"/>
    </location>
</feature>
<comment type="subcellular location">
    <subcellularLocation>
        <location evidence="1 8">Cell membrane</location>
        <topology evidence="1 8">Multi-pass membrane protein</topology>
    </subcellularLocation>
</comment>
<name>A0A838XNF4_9HYPH</name>
<dbReference type="InterPro" id="IPR000515">
    <property type="entry name" value="MetI-like"/>
</dbReference>
<feature type="transmembrane region" description="Helical" evidence="8">
    <location>
        <begin position="70"/>
        <end position="102"/>
    </location>
</feature>
<proteinExistence type="inferred from homology"/>
<reference evidence="10 11" key="2">
    <citation type="submission" date="2020-08" db="EMBL/GenBank/DDBJ databases">
        <title>Stappia taiwanensis sp. nov., isolated from a coastal thermal spring.</title>
        <authorList>
            <person name="Kampfer P."/>
        </authorList>
    </citation>
    <scope>NUCLEOTIDE SEQUENCE [LARGE SCALE GENOMIC DNA]</scope>
    <source>
        <strain evidence="10 11">DSM 23284</strain>
    </source>
</reference>
<dbReference type="GO" id="GO:0005886">
    <property type="term" value="C:plasma membrane"/>
    <property type="evidence" value="ECO:0007669"/>
    <property type="project" value="UniProtKB-SubCell"/>
</dbReference>
<organism evidence="10 11">
    <name type="scientific">Stappia taiwanensis</name>
    <dbReference type="NCBI Taxonomy" id="992267"/>
    <lineage>
        <taxon>Bacteria</taxon>
        <taxon>Pseudomonadati</taxon>
        <taxon>Pseudomonadota</taxon>
        <taxon>Alphaproteobacteria</taxon>
        <taxon>Hyphomicrobiales</taxon>
        <taxon>Stappiaceae</taxon>
        <taxon>Stappia</taxon>
    </lineage>
</organism>
<keyword evidence="5 8" id="KW-0812">Transmembrane</keyword>
<dbReference type="InterPro" id="IPR035906">
    <property type="entry name" value="MetI-like_sf"/>
</dbReference>
<gene>
    <name evidence="10" type="ORF">H1W37_06680</name>
</gene>
<evidence type="ECO:0000256" key="8">
    <source>
        <dbReference type="RuleBase" id="RU363032"/>
    </source>
</evidence>
<keyword evidence="11" id="KW-1185">Reference proteome</keyword>
<reference evidence="10 11" key="1">
    <citation type="submission" date="2020-07" db="EMBL/GenBank/DDBJ databases">
        <authorList>
            <person name="Li M."/>
        </authorList>
    </citation>
    <scope>NUCLEOTIDE SEQUENCE [LARGE SCALE GENOMIC DNA]</scope>
    <source>
        <strain evidence="10 11">DSM 23284</strain>
    </source>
</reference>
<feature type="transmembrane region" description="Helical" evidence="8">
    <location>
        <begin position="206"/>
        <end position="235"/>
    </location>
</feature>
<dbReference type="Gene3D" id="1.10.3720.10">
    <property type="entry name" value="MetI-like"/>
    <property type="match status" value="1"/>
</dbReference>
<evidence type="ECO:0000256" key="7">
    <source>
        <dbReference type="ARBA" id="ARBA00023136"/>
    </source>
</evidence>
<evidence type="ECO:0000256" key="2">
    <source>
        <dbReference type="ARBA" id="ARBA00007069"/>
    </source>
</evidence>
<evidence type="ECO:0000256" key="5">
    <source>
        <dbReference type="ARBA" id="ARBA00022692"/>
    </source>
</evidence>
<feature type="domain" description="ABC transmembrane type-1" evidence="9">
    <location>
        <begin position="77"/>
        <end position="283"/>
    </location>
</feature>
<comment type="similarity">
    <text evidence="2">Belongs to the binding-protein-dependent transport system permease family. CysTW subfamily.</text>
</comment>
<dbReference type="PANTHER" id="PTHR42929:SF5">
    <property type="entry name" value="ABC TRANSPORTER PERMEASE PROTEIN"/>
    <property type="match status" value="1"/>
</dbReference>
<evidence type="ECO:0000256" key="6">
    <source>
        <dbReference type="ARBA" id="ARBA00022989"/>
    </source>
</evidence>
<dbReference type="SUPFAM" id="SSF161098">
    <property type="entry name" value="MetI-like"/>
    <property type="match status" value="1"/>
</dbReference>
<feature type="transmembrane region" description="Helical" evidence="8">
    <location>
        <begin position="262"/>
        <end position="283"/>
    </location>
</feature>
<dbReference type="PANTHER" id="PTHR42929">
    <property type="entry name" value="INNER MEMBRANE ABC TRANSPORTER PERMEASE PROTEIN YDCU-RELATED-RELATED"/>
    <property type="match status" value="1"/>
</dbReference>
<evidence type="ECO:0000259" key="9">
    <source>
        <dbReference type="PROSITE" id="PS50928"/>
    </source>
</evidence>
<evidence type="ECO:0000313" key="10">
    <source>
        <dbReference type="EMBL" id="MBA4611327.1"/>
    </source>
</evidence>
<accession>A0A838XNF4</accession>
<evidence type="ECO:0000313" key="11">
    <source>
        <dbReference type="Proteomes" id="UP000559404"/>
    </source>
</evidence>
<evidence type="ECO:0000256" key="4">
    <source>
        <dbReference type="ARBA" id="ARBA00022475"/>
    </source>
</evidence>
<keyword evidence="7 8" id="KW-0472">Membrane</keyword>
<feature type="transmembrane region" description="Helical" evidence="8">
    <location>
        <begin position="109"/>
        <end position="133"/>
    </location>
</feature>
<dbReference type="Pfam" id="PF00528">
    <property type="entry name" value="BPD_transp_1"/>
    <property type="match status" value="1"/>
</dbReference>